<protein>
    <submittedName>
        <fullName evidence="3">Uncharacterized protein</fullName>
    </submittedName>
</protein>
<keyword evidence="1" id="KW-0175">Coiled coil</keyword>
<keyword evidence="4" id="KW-1185">Reference proteome</keyword>
<evidence type="ECO:0000256" key="1">
    <source>
        <dbReference type="SAM" id="Coils"/>
    </source>
</evidence>
<name>A0A9R1XAV6_LACSA</name>
<dbReference type="AlphaFoldDB" id="A0A9R1XAV6"/>
<sequence>MAKKKTNPQSKNNKSPETQLAIPRQTIDEGSSEKLYYLKTLNAMLLEETVERRQQVHTLTRVNRSLGSELNRCESQLNELIERVVMLEFENKLVSGFFALLGKEMLEICGKERVAMEEEIRELERDASRVLDETNAIEKAKNKKVVDFEEKCIMSFKKVEDMRTEIDVLVKEKQEMEGDLRRLTEEKNLVSKDLQEALKKTEHQKLIIDEIVVEKTRINYAKNQGEGYIVQLNGEIDDLKNTIRTQRESEGCRRKIVFPSFINGRKVRGGEGFWSHIFLPNWADLRRK</sequence>
<organism evidence="3 4">
    <name type="scientific">Lactuca sativa</name>
    <name type="common">Garden lettuce</name>
    <dbReference type="NCBI Taxonomy" id="4236"/>
    <lineage>
        <taxon>Eukaryota</taxon>
        <taxon>Viridiplantae</taxon>
        <taxon>Streptophyta</taxon>
        <taxon>Embryophyta</taxon>
        <taxon>Tracheophyta</taxon>
        <taxon>Spermatophyta</taxon>
        <taxon>Magnoliopsida</taxon>
        <taxon>eudicotyledons</taxon>
        <taxon>Gunneridae</taxon>
        <taxon>Pentapetalae</taxon>
        <taxon>asterids</taxon>
        <taxon>campanulids</taxon>
        <taxon>Asterales</taxon>
        <taxon>Asteraceae</taxon>
        <taxon>Cichorioideae</taxon>
        <taxon>Cichorieae</taxon>
        <taxon>Lactucinae</taxon>
        <taxon>Lactuca</taxon>
    </lineage>
</organism>
<dbReference type="EMBL" id="NBSK02000005">
    <property type="protein sequence ID" value="KAJ0205509.1"/>
    <property type="molecule type" value="Genomic_DNA"/>
</dbReference>
<dbReference type="Proteomes" id="UP000235145">
    <property type="component" value="Unassembled WGS sequence"/>
</dbReference>
<gene>
    <name evidence="3" type="ORF">LSAT_V11C500243310</name>
</gene>
<feature type="compositionally biased region" description="Polar residues" evidence="2">
    <location>
        <begin position="7"/>
        <end position="18"/>
    </location>
</feature>
<reference evidence="3 4" key="1">
    <citation type="journal article" date="2017" name="Nat. Commun.">
        <title>Genome assembly with in vitro proximity ligation data and whole-genome triplication in lettuce.</title>
        <authorList>
            <person name="Reyes-Chin-Wo S."/>
            <person name="Wang Z."/>
            <person name="Yang X."/>
            <person name="Kozik A."/>
            <person name="Arikit S."/>
            <person name="Song C."/>
            <person name="Xia L."/>
            <person name="Froenicke L."/>
            <person name="Lavelle D.O."/>
            <person name="Truco M.J."/>
            <person name="Xia R."/>
            <person name="Zhu S."/>
            <person name="Xu C."/>
            <person name="Xu H."/>
            <person name="Xu X."/>
            <person name="Cox K."/>
            <person name="Korf I."/>
            <person name="Meyers B.C."/>
            <person name="Michelmore R.W."/>
        </authorList>
    </citation>
    <scope>NUCLEOTIDE SEQUENCE [LARGE SCALE GENOMIC DNA]</scope>
    <source>
        <strain evidence="4">cv. Salinas</strain>
        <tissue evidence="3">Seedlings</tissue>
    </source>
</reference>
<evidence type="ECO:0000256" key="2">
    <source>
        <dbReference type="SAM" id="MobiDB-lite"/>
    </source>
</evidence>
<feature type="region of interest" description="Disordered" evidence="2">
    <location>
        <begin position="1"/>
        <end position="25"/>
    </location>
</feature>
<accession>A0A9R1XAV6</accession>
<evidence type="ECO:0000313" key="3">
    <source>
        <dbReference type="EMBL" id="KAJ0205509.1"/>
    </source>
</evidence>
<proteinExistence type="predicted"/>
<comment type="caution">
    <text evidence="3">The sequence shown here is derived from an EMBL/GenBank/DDBJ whole genome shotgun (WGS) entry which is preliminary data.</text>
</comment>
<dbReference type="OrthoDB" id="689590at2759"/>
<feature type="coiled-coil region" evidence="1">
    <location>
        <begin position="63"/>
        <end position="200"/>
    </location>
</feature>
<evidence type="ECO:0000313" key="4">
    <source>
        <dbReference type="Proteomes" id="UP000235145"/>
    </source>
</evidence>